<accession>A0A2A5JFK9</accession>
<dbReference type="PANTHER" id="PTHR11699">
    <property type="entry name" value="ALDEHYDE DEHYDROGENASE-RELATED"/>
    <property type="match status" value="1"/>
</dbReference>
<evidence type="ECO:0000313" key="10">
    <source>
        <dbReference type="Proteomes" id="UP000230886"/>
    </source>
</evidence>
<dbReference type="PROSITE" id="PS00070">
    <property type="entry name" value="ALDEHYDE_DEHYDR_CYS"/>
    <property type="match status" value="1"/>
</dbReference>
<evidence type="ECO:0000259" key="8">
    <source>
        <dbReference type="Pfam" id="PF00171"/>
    </source>
</evidence>
<evidence type="ECO:0000256" key="7">
    <source>
        <dbReference type="SAM" id="MobiDB-lite"/>
    </source>
</evidence>
<gene>
    <name evidence="9" type="ORF">CHR55_06345</name>
</gene>
<evidence type="ECO:0000256" key="1">
    <source>
        <dbReference type="ARBA" id="ARBA00009986"/>
    </source>
</evidence>
<keyword evidence="2 3" id="KW-0560">Oxidoreductase</keyword>
<dbReference type="Gene3D" id="3.40.309.10">
    <property type="entry name" value="Aldehyde Dehydrogenase, Chain A, domain 2"/>
    <property type="match status" value="1"/>
</dbReference>
<feature type="active site" evidence="4">
    <location>
        <position position="291"/>
    </location>
</feature>
<evidence type="ECO:0000256" key="3">
    <source>
        <dbReference type="PIRNR" id="PIRNR036492"/>
    </source>
</evidence>
<evidence type="ECO:0000256" key="5">
    <source>
        <dbReference type="PROSITE-ProRule" id="PRU10007"/>
    </source>
</evidence>
<dbReference type="InterPro" id="IPR012394">
    <property type="entry name" value="Aldehyde_DH_NAD(P)"/>
</dbReference>
<comment type="caution">
    <text evidence="9">The sequence shown here is derived from an EMBL/GenBank/DDBJ whole genome shotgun (WGS) entry which is preliminary data.</text>
</comment>
<dbReference type="GO" id="GO:0016620">
    <property type="term" value="F:oxidoreductase activity, acting on the aldehyde or oxo group of donors, NAD or NADP as acceptor"/>
    <property type="evidence" value="ECO:0007669"/>
    <property type="project" value="InterPro"/>
</dbReference>
<dbReference type="AlphaFoldDB" id="A0A2A5JFK9"/>
<dbReference type="InterPro" id="IPR016163">
    <property type="entry name" value="Ald_DH_C"/>
</dbReference>
<dbReference type="SUPFAM" id="SSF53720">
    <property type="entry name" value="ALDH-like"/>
    <property type="match status" value="1"/>
</dbReference>
<comment type="similarity">
    <text evidence="1 3 6">Belongs to the aldehyde dehydrogenase family.</text>
</comment>
<dbReference type="Pfam" id="PF00171">
    <property type="entry name" value="Aldedh"/>
    <property type="match status" value="1"/>
</dbReference>
<evidence type="ECO:0000313" key="9">
    <source>
        <dbReference type="EMBL" id="PCK28057.1"/>
    </source>
</evidence>
<name>A0A2A5JFK9_RHOSG</name>
<feature type="active site" evidence="4 5">
    <location>
        <position position="257"/>
    </location>
</feature>
<feature type="domain" description="Aldehyde dehydrogenase" evidence="8">
    <location>
        <begin position="25"/>
        <end position="478"/>
    </location>
</feature>
<dbReference type="Gene3D" id="3.40.605.10">
    <property type="entry name" value="Aldehyde Dehydrogenase, Chain A, domain 1"/>
    <property type="match status" value="1"/>
</dbReference>
<feature type="region of interest" description="Disordered" evidence="7">
    <location>
        <begin position="1"/>
        <end position="39"/>
    </location>
</feature>
<dbReference type="Proteomes" id="UP000230886">
    <property type="component" value="Unassembled WGS sequence"/>
</dbReference>
<reference evidence="9 10" key="1">
    <citation type="submission" date="2017-07" db="EMBL/GenBank/DDBJ databases">
        <title>Draft sequence of Rhodococcus enclensis 23b-28.</title>
        <authorList>
            <person name="Besaury L."/>
            <person name="Sancelme M."/>
            <person name="Amato P."/>
            <person name="Lallement A."/>
            <person name="Delort A.-M."/>
        </authorList>
    </citation>
    <scope>NUCLEOTIDE SEQUENCE [LARGE SCALE GENOMIC DNA]</scope>
    <source>
        <strain evidence="9 10">23b-28</strain>
    </source>
</reference>
<dbReference type="InterPro" id="IPR016160">
    <property type="entry name" value="Ald_DH_CS_CYS"/>
</dbReference>
<dbReference type="CDD" id="cd07099">
    <property type="entry name" value="ALDH_DDALDH"/>
    <property type="match status" value="1"/>
</dbReference>
<dbReference type="InterPro" id="IPR016162">
    <property type="entry name" value="Ald_DH_N"/>
</dbReference>
<dbReference type="PROSITE" id="PS00687">
    <property type="entry name" value="ALDEHYDE_DEHYDR_GLU"/>
    <property type="match status" value="1"/>
</dbReference>
<dbReference type="InterPro" id="IPR016161">
    <property type="entry name" value="Ald_DH/histidinol_DH"/>
</dbReference>
<evidence type="ECO:0000256" key="4">
    <source>
        <dbReference type="PIRSR" id="PIRSR036492-1"/>
    </source>
</evidence>
<evidence type="ECO:0000256" key="2">
    <source>
        <dbReference type="ARBA" id="ARBA00023002"/>
    </source>
</evidence>
<dbReference type="GO" id="GO:0006081">
    <property type="term" value="P:aldehyde metabolic process"/>
    <property type="evidence" value="ECO:0007669"/>
    <property type="project" value="InterPro"/>
</dbReference>
<dbReference type="InterPro" id="IPR029510">
    <property type="entry name" value="Ald_DH_CS_GLU"/>
</dbReference>
<organism evidence="9 10">
    <name type="scientific">Rhodococcus qingshengii</name>
    <dbReference type="NCBI Taxonomy" id="334542"/>
    <lineage>
        <taxon>Bacteria</taxon>
        <taxon>Bacillati</taxon>
        <taxon>Actinomycetota</taxon>
        <taxon>Actinomycetes</taxon>
        <taxon>Mycobacteriales</taxon>
        <taxon>Nocardiaceae</taxon>
        <taxon>Rhodococcus</taxon>
        <taxon>Rhodococcus erythropolis group</taxon>
    </lineage>
</organism>
<dbReference type="EMBL" id="NOVD01000003">
    <property type="protein sequence ID" value="PCK28057.1"/>
    <property type="molecule type" value="Genomic_DNA"/>
</dbReference>
<evidence type="ECO:0000256" key="6">
    <source>
        <dbReference type="RuleBase" id="RU003345"/>
    </source>
</evidence>
<dbReference type="InterPro" id="IPR015590">
    <property type="entry name" value="Aldehyde_DH_dom"/>
</dbReference>
<sequence length="514" mass="53754">MEDLKNMTEQLGRQSTSTSTDPRSDDHTFASLDPRNDSVVAQHPIADQREIEKAVAAARTASKWWDQLGFQGRRKVLGNFRAAIATHAESMAAIISAETGKPSDDALLEVMLAVEHLDWAARNAQKVLRRRRVGAGLISANQSASVGYRPMGVVGVIGPWNYPLYTPMGSIGYALAAGNAVVFKPSELSPGVGVELARLWNIAAPGHPVLQTITGDGKTGALLCSSGVDKIAFTGSTATAKRVMAACADTLTPLVAECGGKDAMLVDSDANLDAAVSFAAFGAVGNGGQTCAGVERIYVAAPVYDAFLSKLTAALRDAHAGATDSSTYGPMTLGKQTGIVRGQIEDALSRGAKAVLGGLDSFNGPFIDPIILTDVPEDSTAITEETFGPSVVVNKVADMNEGIERANASKYGLGASVFTKSSSKGRAIAEKLDCGVVTVNSVLGFAGIAALPFGGVGDSGFGRIHGADGLREFSSVKSLAVQKFSAPLDLLTIERKARDMKISRWMLAKRHAKS</sequence>
<dbReference type="PIRSF" id="PIRSF036492">
    <property type="entry name" value="ALDH"/>
    <property type="match status" value="1"/>
</dbReference>
<proteinExistence type="inferred from homology"/>
<protein>
    <recommendedName>
        <fullName evidence="3">Aldehyde dehydrogenase</fullName>
    </recommendedName>
</protein>